<dbReference type="Gene3D" id="3.90.1720.10">
    <property type="entry name" value="endopeptidase domain like (from Nostoc punctiforme)"/>
    <property type="match status" value="1"/>
</dbReference>
<proteinExistence type="predicted"/>
<evidence type="ECO:0000313" key="1">
    <source>
        <dbReference type="EMBL" id="QBK90051.1"/>
    </source>
</evidence>
<accession>A0A481Z3U8</accession>
<protein>
    <recommendedName>
        <fullName evidence="2">Lecithin retinol acyltransferase</fullName>
    </recommendedName>
</protein>
<gene>
    <name evidence="1" type="ORF">LCPAC101_03360</name>
</gene>
<organism evidence="1">
    <name type="scientific">Pithovirus LCPAC101</name>
    <dbReference type="NCBI Taxonomy" id="2506586"/>
    <lineage>
        <taxon>Viruses</taxon>
        <taxon>Pithoviruses</taxon>
    </lineage>
</organism>
<sequence>MGLVESVERNSFRDCLLRGLRESGIRYGKTQLKGQDDLALVLRPFELPVDISYGIRSMYHGYPYHVGILYNGMVYNYMPDMDKLLTMKLGEAIHVDTLREFCEEAIRYCDHECEVYYIHSTGRTRSEIIARLIWMLNIKNGTTGLRQFNNQYGTTLSEYYNLFLNNCEHFAMSVLAGSNFSCQEELIDSDLHTYKKMLLGYEPQMPHFGKIWLNEYYSVMGK</sequence>
<evidence type="ECO:0008006" key="2">
    <source>
        <dbReference type="Google" id="ProtNLM"/>
    </source>
</evidence>
<dbReference type="EMBL" id="MK500458">
    <property type="protein sequence ID" value="QBK90051.1"/>
    <property type="molecule type" value="Genomic_DNA"/>
</dbReference>
<reference evidence="1" key="1">
    <citation type="journal article" date="2019" name="MBio">
        <title>Virus Genomes from Deep Sea Sediments Expand the Ocean Megavirome and Support Independent Origins of Viral Gigantism.</title>
        <authorList>
            <person name="Backstrom D."/>
            <person name="Yutin N."/>
            <person name="Jorgensen S.L."/>
            <person name="Dharamshi J."/>
            <person name="Homa F."/>
            <person name="Zaremba-Niedwiedzka K."/>
            <person name="Spang A."/>
            <person name="Wolf Y.I."/>
            <person name="Koonin E.V."/>
            <person name="Ettema T.J."/>
        </authorList>
    </citation>
    <scope>NUCLEOTIDE SEQUENCE</scope>
</reference>
<name>A0A481Z3U8_9VIRU</name>